<dbReference type="Pfam" id="PF01738">
    <property type="entry name" value="DLH"/>
    <property type="match status" value="1"/>
</dbReference>
<gene>
    <name evidence="2" type="ORF">E8E13_001534</name>
</gene>
<evidence type="ECO:0000313" key="2">
    <source>
        <dbReference type="EMBL" id="KAF2994369.1"/>
    </source>
</evidence>
<accession>A0A9P4T4K6</accession>
<proteinExistence type="predicted"/>
<dbReference type="SUPFAM" id="SSF53474">
    <property type="entry name" value="alpha/beta-Hydrolases"/>
    <property type="match status" value="1"/>
</dbReference>
<sequence>MSDQPDPILAKPVDLCCLKGSIHTGEATGTIEEIEGVPTYVAKPNADTANGNVLLYFPDAFGLHINSFLMMDAFASCGYLVLGVDYFLGDAVTKYSKTPLSDPSFDFEAWKNRHLEATEEVAARWVKGVQSKFESLSGTKFACVGYCWGARFVCSQLSQGGICKVGAIAHPSFMKESHVVSIRAPLFLSAPNTDALFAPEQRNRTAELMTSGETPFSVQVFSHVGHGFASRAYLTKPYEKWAKEQCFKSFVEWFDLWLAEA</sequence>
<name>A0A9P4T4K6_CURKU</name>
<comment type="caution">
    <text evidence="2">The sequence shown here is derived from an EMBL/GenBank/DDBJ whole genome shotgun (WGS) entry which is preliminary data.</text>
</comment>
<dbReference type="InterPro" id="IPR029058">
    <property type="entry name" value="AB_hydrolase_fold"/>
</dbReference>
<feature type="domain" description="Dienelactone hydrolase" evidence="1">
    <location>
        <begin position="38"/>
        <end position="255"/>
    </location>
</feature>
<dbReference type="PANTHER" id="PTHR17630">
    <property type="entry name" value="DIENELACTONE HYDROLASE"/>
    <property type="match status" value="1"/>
</dbReference>
<protein>
    <recommendedName>
        <fullName evidence="1">Dienelactone hydrolase domain-containing protein</fullName>
    </recommendedName>
</protein>
<dbReference type="Proteomes" id="UP000801428">
    <property type="component" value="Unassembled WGS sequence"/>
</dbReference>
<dbReference type="PANTHER" id="PTHR17630:SF44">
    <property type="entry name" value="PROTEIN AIM2"/>
    <property type="match status" value="1"/>
</dbReference>
<evidence type="ECO:0000313" key="3">
    <source>
        <dbReference type="Proteomes" id="UP000801428"/>
    </source>
</evidence>
<dbReference type="AlphaFoldDB" id="A0A9P4T4K6"/>
<keyword evidence="3" id="KW-1185">Reference proteome</keyword>
<dbReference type="InterPro" id="IPR002925">
    <property type="entry name" value="Dienelactn_hydro"/>
</dbReference>
<evidence type="ECO:0000259" key="1">
    <source>
        <dbReference type="Pfam" id="PF01738"/>
    </source>
</evidence>
<organism evidence="2 3">
    <name type="scientific">Curvularia kusanoi</name>
    <name type="common">Cochliobolus kusanoi</name>
    <dbReference type="NCBI Taxonomy" id="90978"/>
    <lineage>
        <taxon>Eukaryota</taxon>
        <taxon>Fungi</taxon>
        <taxon>Dikarya</taxon>
        <taxon>Ascomycota</taxon>
        <taxon>Pezizomycotina</taxon>
        <taxon>Dothideomycetes</taxon>
        <taxon>Pleosporomycetidae</taxon>
        <taxon>Pleosporales</taxon>
        <taxon>Pleosporineae</taxon>
        <taxon>Pleosporaceae</taxon>
        <taxon>Curvularia</taxon>
    </lineage>
</organism>
<dbReference type="Gene3D" id="3.40.50.1820">
    <property type="entry name" value="alpha/beta hydrolase"/>
    <property type="match status" value="1"/>
</dbReference>
<dbReference type="EMBL" id="SWKU01000041">
    <property type="protein sequence ID" value="KAF2994369.1"/>
    <property type="molecule type" value="Genomic_DNA"/>
</dbReference>
<dbReference type="GO" id="GO:0016787">
    <property type="term" value="F:hydrolase activity"/>
    <property type="evidence" value="ECO:0007669"/>
    <property type="project" value="InterPro"/>
</dbReference>
<reference evidence="2" key="1">
    <citation type="submission" date="2019-04" db="EMBL/GenBank/DDBJ databases">
        <title>Sequencing of skin fungus with MAO and IRED activity.</title>
        <authorList>
            <person name="Marsaioli A.J."/>
            <person name="Bonatto J.M.C."/>
            <person name="Reis Junior O."/>
        </authorList>
    </citation>
    <scope>NUCLEOTIDE SEQUENCE</scope>
    <source>
        <strain evidence="2">30M1</strain>
    </source>
</reference>
<dbReference type="OrthoDB" id="1393670at2759"/>